<feature type="coiled-coil region" evidence="1">
    <location>
        <begin position="92"/>
        <end position="119"/>
    </location>
</feature>
<evidence type="ECO:0000256" key="1">
    <source>
        <dbReference type="SAM" id="Coils"/>
    </source>
</evidence>
<evidence type="ECO:0000313" key="2">
    <source>
        <dbReference type="WBParaSite" id="HNAJ_0000357101-mRNA-1"/>
    </source>
</evidence>
<dbReference type="AlphaFoldDB" id="A0A0R3T932"/>
<accession>A0A0R3T932</accession>
<protein>
    <submittedName>
        <fullName evidence="2">Ras-GEF domain-containing protein</fullName>
    </submittedName>
</protein>
<proteinExistence type="predicted"/>
<name>A0A0R3T932_RODNA</name>
<dbReference type="WBParaSite" id="HNAJ_0000357101-mRNA-1">
    <property type="protein sequence ID" value="HNAJ_0000357101-mRNA-1"/>
    <property type="gene ID" value="HNAJ_0000357101"/>
</dbReference>
<sequence length="124" mass="14386">LEANSRHPYPIYTILTAVTSVLATFMCRLPKEGHGEEMGNHEGGPRSMEAVDETIRKYEHCLKMILFTNNIDLFNVTKRPAIPQLVLWNPALNQYLDQIRKYEKTHERMEIMRKLANRDGDSNV</sequence>
<organism evidence="2">
    <name type="scientific">Rodentolepis nana</name>
    <name type="common">Dwarf tapeworm</name>
    <name type="synonym">Hymenolepis nana</name>
    <dbReference type="NCBI Taxonomy" id="102285"/>
    <lineage>
        <taxon>Eukaryota</taxon>
        <taxon>Metazoa</taxon>
        <taxon>Spiralia</taxon>
        <taxon>Lophotrochozoa</taxon>
        <taxon>Platyhelminthes</taxon>
        <taxon>Cestoda</taxon>
        <taxon>Eucestoda</taxon>
        <taxon>Cyclophyllidea</taxon>
        <taxon>Hymenolepididae</taxon>
        <taxon>Rodentolepis</taxon>
    </lineage>
</organism>
<keyword evidence="1" id="KW-0175">Coiled coil</keyword>
<reference evidence="2" key="1">
    <citation type="submission" date="2017-02" db="UniProtKB">
        <authorList>
            <consortium name="WormBaseParasite"/>
        </authorList>
    </citation>
    <scope>IDENTIFICATION</scope>
</reference>